<dbReference type="RefSeq" id="WP_123291223.1">
    <property type="nucleotide sequence ID" value="NZ_RJVA01000015.1"/>
</dbReference>
<dbReference type="Proteomes" id="UP000276223">
    <property type="component" value="Unassembled WGS sequence"/>
</dbReference>
<evidence type="ECO:0000313" key="2">
    <source>
        <dbReference type="Proteomes" id="UP000276223"/>
    </source>
</evidence>
<protein>
    <recommendedName>
        <fullName evidence="3">Nitrogen regulatory protein P-II family</fullName>
    </recommendedName>
</protein>
<dbReference type="Gene3D" id="3.30.70.120">
    <property type="match status" value="1"/>
</dbReference>
<dbReference type="EMBL" id="RJVA01000015">
    <property type="protein sequence ID" value="ROQ90157.1"/>
    <property type="molecule type" value="Genomic_DNA"/>
</dbReference>
<evidence type="ECO:0008006" key="3">
    <source>
        <dbReference type="Google" id="ProtNLM"/>
    </source>
</evidence>
<gene>
    <name evidence="1" type="ORF">EDC27_2771</name>
</gene>
<dbReference type="InterPro" id="IPR015867">
    <property type="entry name" value="N-reg_PII/ATP_PRibTrfase_C"/>
</dbReference>
<comment type="caution">
    <text evidence="1">The sequence shown here is derived from an EMBL/GenBank/DDBJ whole genome shotgun (WGS) entry which is preliminary data.</text>
</comment>
<dbReference type="OrthoDB" id="5517163at2"/>
<name>A0A3N1UNU9_9BACT</name>
<organism evidence="1 2">
    <name type="scientific">Desulfosoma caldarium</name>
    <dbReference type="NCBI Taxonomy" id="610254"/>
    <lineage>
        <taxon>Bacteria</taxon>
        <taxon>Pseudomonadati</taxon>
        <taxon>Thermodesulfobacteriota</taxon>
        <taxon>Syntrophobacteria</taxon>
        <taxon>Syntrophobacterales</taxon>
        <taxon>Syntrophobacteraceae</taxon>
        <taxon>Desulfosoma</taxon>
    </lineage>
</organism>
<accession>A0A3N1UNU9</accession>
<sequence>MDMYWVFYDAAYDEDVMETLEGCCVTGFTKWDRVLGKGPHAVPKMDNAVWPGYNCAVVVVALDEESAHLRASLLELRKKLGGRGMEIFRTGAERIEDEQV</sequence>
<proteinExistence type="predicted"/>
<keyword evidence="2" id="KW-1185">Reference proteome</keyword>
<evidence type="ECO:0000313" key="1">
    <source>
        <dbReference type="EMBL" id="ROQ90157.1"/>
    </source>
</evidence>
<dbReference type="AlphaFoldDB" id="A0A3N1UNU9"/>
<dbReference type="NCBIfam" id="NF045581">
    <property type="entry name" value="PG0541_fam"/>
    <property type="match status" value="1"/>
</dbReference>
<reference evidence="1 2" key="1">
    <citation type="submission" date="2018-11" db="EMBL/GenBank/DDBJ databases">
        <title>Genomic Encyclopedia of Type Strains, Phase IV (KMG-IV): sequencing the most valuable type-strain genomes for metagenomic binning, comparative biology and taxonomic classification.</title>
        <authorList>
            <person name="Goeker M."/>
        </authorList>
    </citation>
    <scope>NUCLEOTIDE SEQUENCE [LARGE SCALE GENOMIC DNA]</scope>
    <source>
        <strain evidence="1 2">DSM 22027</strain>
    </source>
</reference>